<reference evidence="1" key="1">
    <citation type="submission" date="2020-09" db="EMBL/GenBank/DDBJ databases">
        <title>Novel species in genus Aeromicrobium.</title>
        <authorList>
            <person name="Zhang G."/>
        </authorList>
    </citation>
    <scope>NUCLEOTIDE SEQUENCE</scope>
    <source>
        <strain evidence="3">zg-629</strain>
        <strain evidence="2">Zg-629</strain>
        <strain evidence="1">Zg-636</strain>
    </source>
</reference>
<name>A0A8I0EUJ6_9ACTN</name>
<dbReference type="AlphaFoldDB" id="A0A8I0EUJ6"/>
<dbReference type="RefSeq" id="WP_154595202.1">
    <property type="nucleotide sequence ID" value="NZ_CP060587.1"/>
</dbReference>
<sequence length="196" mass="21226">MADFHKPSLPGAALFETLRDDNDPAERSAAGHRIANLLVRGAHDREDRALIDRVLHLADSEGLGSIAELWSKAHPETVAGALWRLYALRTWVHHNPVQASREFSAGRAYAPVQEVLAGVVDPPGPAEVIELVDTVVRGIVTTDFDVALDRAAAFAHIVGVGRGQLEDTDPASAARLVDTARHLRAAADAERRHELH</sequence>
<dbReference type="Proteomes" id="UP000620591">
    <property type="component" value="Unassembled WGS sequence"/>
</dbReference>
<dbReference type="EMBL" id="CP060587">
    <property type="protein sequence ID" value="QNL95554.1"/>
    <property type="molecule type" value="Genomic_DNA"/>
</dbReference>
<organism evidence="1 4">
    <name type="scientific">Aeromicrobium senzhongii</name>
    <dbReference type="NCBI Taxonomy" id="2663859"/>
    <lineage>
        <taxon>Bacteria</taxon>
        <taxon>Bacillati</taxon>
        <taxon>Actinomycetota</taxon>
        <taxon>Actinomycetes</taxon>
        <taxon>Propionibacteriales</taxon>
        <taxon>Nocardioidaceae</taxon>
        <taxon>Aeromicrobium</taxon>
    </lineage>
</organism>
<dbReference type="Proteomes" id="UP000515871">
    <property type="component" value="Chromosome"/>
</dbReference>
<evidence type="ECO:0008006" key="5">
    <source>
        <dbReference type="Google" id="ProtNLM"/>
    </source>
</evidence>
<evidence type="ECO:0000313" key="2">
    <source>
        <dbReference type="EMBL" id="QNL95554.1"/>
    </source>
</evidence>
<evidence type="ECO:0000313" key="3">
    <source>
        <dbReference type="Proteomes" id="UP000515871"/>
    </source>
</evidence>
<evidence type="ECO:0000313" key="4">
    <source>
        <dbReference type="Proteomes" id="UP000620591"/>
    </source>
</evidence>
<protein>
    <recommendedName>
        <fullName evidence="5">DNA-directed RNA polymerase subunit beta</fullName>
    </recommendedName>
</protein>
<dbReference type="EMBL" id="JACTVM010000001">
    <property type="protein sequence ID" value="MBC9225350.1"/>
    <property type="molecule type" value="Genomic_DNA"/>
</dbReference>
<accession>A0A8I0EUJ6</accession>
<evidence type="ECO:0000313" key="1">
    <source>
        <dbReference type="EMBL" id="MBC9225350.1"/>
    </source>
</evidence>
<gene>
    <name evidence="2" type="ORF">H9L21_06475</name>
    <name evidence="1" type="ORF">IBG24_03365</name>
</gene>
<keyword evidence="3" id="KW-1185">Reference proteome</keyword>
<proteinExistence type="predicted"/>